<proteinExistence type="predicted"/>
<dbReference type="PANTHER" id="PTHR13789">
    <property type="entry name" value="MONOOXYGENASE"/>
    <property type="match status" value="1"/>
</dbReference>
<dbReference type="Pfam" id="PF01494">
    <property type="entry name" value="FAD_binding_3"/>
    <property type="match status" value="1"/>
</dbReference>
<name>A0ABW7XJ69_9MICO</name>
<feature type="domain" description="FAD-binding" evidence="3">
    <location>
        <begin position="4"/>
        <end position="346"/>
    </location>
</feature>
<dbReference type="InterPro" id="IPR002938">
    <property type="entry name" value="FAD-bd"/>
</dbReference>
<evidence type="ECO:0000256" key="2">
    <source>
        <dbReference type="ARBA" id="ARBA00023033"/>
    </source>
</evidence>
<dbReference type="PRINTS" id="PR00420">
    <property type="entry name" value="RNGMNOXGNASE"/>
</dbReference>
<accession>A0ABW7XJ69</accession>
<keyword evidence="5" id="KW-1185">Reference proteome</keyword>
<dbReference type="InterPro" id="IPR036188">
    <property type="entry name" value="FAD/NAD-bd_sf"/>
</dbReference>
<gene>
    <name evidence="4" type="ORF">ACH47X_11715</name>
</gene>
<evidence type="ECO:0000259" key="3">
    <source>
        <dbReference type="Pfam" id="PF01494"/>
    </source>
</evidence>
<dbReference type="InterPro" id="IPR050493">
    <property type="entry name" value="FAD-dep_Monooxygenase_BioMet"/>
</dbReference>
<organism evidence="4 5">
    <name type="scientific">Promicromonospora kroppenstedtii</name>
    <dbReference type="NCBI Taxonomy" id="440482"/>
    <lineage>
        <taxon>Bacteria</taxon>
        <taxon>Bacillati</taxon>
        <taxon>Actinomycetota</taxon>
        <taxon>Actinomycetes</taxon>
        <taxon>Micrococcales</taxon>
        <taxon>Promicromonosporaceae</taxon>
        <taxon>Promicromonospora</taxon>
    </lineage>
</organism>
<sequence>MPRAVIIGAGIAGTATAIGLTRAGWHVTVHERATHPETSGAALGMWPTAITALDQLGAGDAVRAVATPQHAGTVRRPDGTLLARLDTERITRHPGDHVRLIARRDLAHILGTALPAETIHHHSAVHGSADDIARGRVDTETDGAAPGREAGSPALADVVVVADGVFSAHRTALLGERYRARYTGQSALRGRVAVVTHEVSETWGPGRRFGVTPYLDGTTNWYASLDAPRGQRAAGGEVALLRGLFAGWHAPIGQVLEALTEDDVMRHDLYDVHPHLPTYVAGRAVLVGDAAHGMTPDLGRGACEAVVDAVTLTRCLTDAEGHLRAGGVDRALARYDRLRRRPTQRLQTLARGMGRVAHARRFTGARDLLLRVAR</sequence>
<dbReference type="EMBL" id="JBIRYI010000006">
    <property type="protein sequence ID" value="MFI2487572.1"/>
    <property type="molecule type" value="Genomic_DNA"/>
</dbReference>
<dbReference type="RefSeq" id="WP_397404406.1">
    <property type="nucleotide sequence ID" value="NZ_JBIRYI010000006.1"/>
</dbReference>
<dbReference type="Gene3D" id="3.50.50.60">
    <property type="entry name" value="FAD/NAD(P)-binding domain"/>
    <property type="match status" value="1"/>
</dbReference>
<evidence type="ECO:0000256" key="1">
    <source>
        <dbReference type="ARBA" id="ARBA00023002"/>
    </source>
</evidence>
<keyword evidence="1" id="KW-0560">Oxidoreductase</keyword>
<dbReference type="PANTHER" id="PTHR13789:SF309">
    <property type="entry name" value="PUTATIVE (AFU_ORTHOLOGUE AFUA_6G14510)-RELATED"/>
    <property type="match status" value="1"/>
</dbReference>
<dbReference type="Proteomes" id="UP001611580">
    <property type="component" value="Unassembled WGS sequence"/>
</dbReference>
<evidence type="ECO:0000313" key="4">
    <source>
        <dbReference type="EMBL" id="MFI2487572.1"/>
    </source>
</evidence>
<evidence type="ECO:0000313" key="5">
    <source>
        <dbReference type="Proteomes" id="UP001611580"/>
    </source>
</evidence>
<dbReference type="SUPFAM" id="SSF51905">
    <property type="entry name" value="FAD/NAD(P)-binding domain"/>
    <property type="match status" value="1"/>
</dbReference>
<protein>
    <submittedName>
        <fullName evidence="4">FAD-dependent oxidoreductase</fullName>
    </submittedName>
</protein>
<reference evidence="4 5" key="1">
    <citation type="submission" date="2024-10" db="EMBL/GenBank/DDBJ databases">
        <title>The Natural Products Discovery Center: Release of the First 8490 Sequenced Strains for Exploring Actinobacteria Biosynthetic Diversity.</title>
        <authorList>
            <person name="Kalkreuter E."/>
            <person name="Kautsar S.A."/>
            <person name="Yang D."/>
            <person name="Bader C.D."/>
            <person name="Teijaro C.N."/>
            <person name="Fluegel L."/>
            <person name="Davis C.M."/>
            <person name="Simpson J.R."/>
            <person name="Lauterbach L."/>
            <person name="Steele A.D."/>
            <person name="Gui C."/>
            <person name="Meng S."/>
            <person name="Li G."/>
            <person name="Viehrig K."/>
            <person name="Ye F."/>
            <person name="Su P."/>
            <person name="Kiefer A.F."/>
            <person name="Nichols A."/>
            <person name="Cepeda A.J."/>
            <person name="Yan W."/>
            <person name="Fan B."/>
            <person name="Jiang Y."/>
            <person name="Adhikari A."/>
            <person name="Zheng C.-J."/>
            <person name="Schuster L."/>
            <person name="Cowan T.M."/>
            <person name="Smanski M.J."/>
            <person name="Chevrette M.G."/>
            <person name="De Carvalho L.P.S."/>
            <person name="Shen B."/>
        </authorList>
    </citation>
    <scope>NUCLEOTIDE SEQUENCE [LARGE SCALE GENOMIC DNA]</scope>
    <source>
        <strain evidence="4 5">NPDC019481</strain>
    </source>
</reference>
<comment type="caution">
    <text evidence="4">The sequence shown here is derived from an EMBL/GenBank/DDBJ whole genome shotgun (WGS) entry which is preliminary data.</text>
</comment>
<keyword evidence="2" id="KW-0503">Monooxygenase</keyword>